<dbReference type="PRINTS" id="PR01898">
    <property type="entry name" value="SAGSUPRFAMLY"/>
</dbReference>
<evidence type="ECO:0000256" key="6">
    <source>
        <dbReference type="PIRSR" id="PIRSR613307-50"/>
    </source>
</evidence>
<proteinExistence type="inferred from homology"/>
<feature type="domain" description="Staphylococcal/Streptococcal toxin OB-fold" evidence="8">
    <location>
        <begin position="45"/>
        <end position="122"/>
    </location>
</feature>
<reference evidence="10 11" key="1">
    <citation type="submission" date="2018-06" db="EMBL/GenBank/DDBJ databases">
        <authorList>
            <consortium name="Pathogen Informatics"/>
            <person name="Doyle S."/>
        </authorList>
    </citation>
    <scope>NUCLEOTIDE SEQUENCE [LARGE SCALE GENOMIC DNA]</scope>
    <source>
        <strain evidence="10 11">NCTC7972</strain>
    </source>
</reference>
<keyword evidence="4 7" id="KW-0732">Signal</keyword>
<gene>
    <name evidence="10" type="primary">seh</name>
    <name evidence="10" type="ORF">NCTC7972_01867</name>
</gene>
<dbReference type="InterPro" id="IPR006126">
    <property type="entry name" value="Staph/Strept_toxin_CS"/>
</dbReference>
<dbReference type="Gene3D" id="3.10.20.120">
    <property type="match status" value="1"/>
</dbReference>
<evidence type="ECO:0000256" key="5">
    <source>
        <dbReference type="ARBA" id="ARBA00022861"/>
    </source>
</evidence>
<dbReference type="AlphaFoldDB" id="A0A8G2HZ79"/>
<dbReference type="Pfam" id="PF02876">
    <property type="entry name" value="Stap_Strp_tox_C"/>
    <property type="match status" value="1"/>
</dbReference>
<keyword evidence="6" id="KW-1015">Disulfide bond</keyword>
<comment type="caution">
    <text evidence="10">The sequence shown here is derived from an EMBL/GenBank/DDBJ whole genome shotgun (WGS) entry which is preliminary data.</text>
</comment>
<dbReference type="InterPro" id="IPR008992">
    <property type="entry name" value="Enterotoxin"/>
</dbReference>
<keyword evidence="5" id="KW-0260">Enterotoxin</keyword>
<dbReference type="Proteomes" id="UP000254224">
    <property type="component" value="Unassembled WGS sequence"/>
</dbReference>
<dbReference type="RefSeq" id="WP_000608675.1">
    <property type="nucleotide sequence ID" value="NZ_BAABRD010000001.1"/>
</dbReference>
<feature type="signal peptide" evidence="7">
    <location>
        <begin position="1"/>
        <end position="22"/>
    </location>
</feature>
<dbReference type="SUPFAM" id="SSF50203">
    <property type="entry name" value="Bacterial enterotoxins"/>
    <property type="match status" value="1"/>
</dbReference>
<organism evidence="10 11">
    <name type="scientific">Staphylococcus aureus</name>
    <dbReference type="NCBI Taxonomy" id="1280"/>
    <lineage>
        <taxon>Bacteria</taxon>
        <taxon>Bacillati</taxon>
        <taxon>Bacillota</taxon>
        <taxon>Bacilli</taxon>
        <taxon>Bacillales</taxon>
        <taxon>Staphylococcaceae</taxon>
        <taxon>Staphylococcus</taxon>
    </lineage>
</organism>
<dbReference type="Gene3D" id="2.40.50.110">
    <property type="match status" value="1"/>
</dbReference>
<feature type="domain" description="Staphylococcal/Streptococcal toxin beta-grasp" evidence="9">
    <location>
        <begin position="136"/>
        <end position="235"/>
    </location>
</feature>
<keyword evidence="3" id="KW-0800">Toxin</keyword>
<evidence type="ECO:0000256" key="4">
    <source>
        <dbReference type="ARBA" id="ARBA00022729"/>
    </source>
</evidence>
<dbReference type="SUPFAM" id="SSF54334">
    <property type="entry name" value="Superantigen toxins, C-terminal domain"/>
    <property type="match status" value="1"/>
</dbReference>
<protein>
    <submittedName>
        <fullName evidence="10">Enterotoxin H</fullName>
    </submittedName>
</protein>
<dbReference type="Pfam" id="PF01123">
    <property type="entry name" value="Stap_Strp_toxin"/>
    <property type="match status" value="1"/>
</dbReference>
<dbReference type="InterPro" id="IPR016091">
    <property type="entry name" value="SuperAg_toxin_C"/>
</dbReference>
<dbReference type="InterPro" id="IPR013307">
    <property type="entry name" value="Superantigen_bac"/>
</dbReference>
<dbReference type="PRINTS" id="PR00279">
    <property type="entry name" value="BACTRLTOXIN"/>
</dbReference>
<dbReference type="PROSITE" id="PS00278">
    <property type="entry name" value="STAPH_STREP_TOXIN_2"/>
    <property type="match status" value="1"/>
</dbReference>
<accession>A0A8G2HZ79</accession>
<dbReference type="GO" id="GO:0090729">
    <property type="term" value="F:toxin activity"/>
    <property type="evidence" value="ECO:0007669"/>
    <property type="project" value="UniProtKB-KW"/>
</dbReference>
<evidence type="ECO:0000259" key="8">
    <source>
        <dbReference type="Pfam" id="PF01123"/>
    </source>
</evidence>
<dbReference type="EMBL" id="UHAI01000002">
    <property type="protein sequence ID" value="SUK18324.1"/>
    <property type="molecule type" value="Genomic_DNA"/>
</dbReference>
<keyword evidence="2" id="KW-0766">Superantigen</keyword>
<feature type="disulfide bond" evidence="6">
    <location>
        <begin position="106"/>
        <end position="116"/>
    </location>
</feature>
<evidence type="ECO:0000256" key="3">
    <source>
        <dbReference type="ARBA" id="ARBA00022656"/>
    </source>
</evidence>
<dbReference type="GO" id="GO:0005576">
    <property type="term" value="C:extracellular region"/>
    <property type="evidence" value="ECO:0007669"/>
    <property type="project" value="InterPro"/>
</dbReference>
<dbReference type="InterPro" id="IPR006123">
    <property type="entry name" value="Toxin_b-grasp_Staph/Strep"/>
</dbReference>
<evidence type="ECO:0000313" key="11">
    <source>
        <dbReference type="Proteomes" id="UP000254224"/>
    </source>
</evidence>
<sequence length="246" mass="28422">MINKIKILFSFLALLLSFTSYAKAEDLHDKSELTDLALANAYGQYNHPFIKENIKSDEISGEKDLIFRNQGDSGNDLRVKFATADLAQKFKNKSVDIYGASFYYKCEKISENISECLYGGTTLNSEKLAQERVIGANVWVDGIQKETELIRTNKKNVTLQELDIKIRKILSDKYKIYYKDSEISKGLIEFDMKTPRDYSFDIYDLKGENDYEIDKIYEDNKTLKSDDISHIDVNLYTKKSIINENF</sequence>
<dbReference type="InterPro" id="IPR006173">
    <property type="entry name" value="Staph_tox_OB"/>
</dbReference>
<dbReference type="InterPro" id="IPR006177">
    <property type="entry name" value="Toxin_bac"/>
</dbReference>
<evidence type="ECO:0000256" key="1">
    <source>
        <dbReference type="ARBA" id="ARBA00008401"/>
    </source>
</evidence>
<evidence type="ECO:0000256" key="7">
    <source>
        <dbReference type="SAM" id="SignalP"/>
    </source>
</evidence>
<evidence type="ECO:0000256" key="2">
    <source>
        <dbReference type="ARBA" id="ARBA00022633"/>
    </source>
</evidence>
<evidence type="ECO:0000313" key="10">
    <source>
        <dbReference type="EMBL" id="SUK18324.1"/>
    </source>
</evidence>
<comment type="similarity">
    <text evidence="1">Belongs to the staphylococcal/streptococcal toxin family.</text>
</comment>
<evidence type="ECO:0000259" key="9">
    <source>
        <dbReference type="Pfam" id="PF02876"/>
    </source>
</evidence>
<feature type="chain" id="PRO_5038982933" evidence="7">
    <location>
        <begin position="23"/>
        <end position="246"/>
    </location>
</feature>
<name>A0A8G2HZ79_STAAU</name>